<feature type="domain" description="Anoctamin dimerisation" evidence="10">
    <location>
        <begin position="108"/>
        <end position="172"/>
    </location>
</feature>
<evidence type="ECO:0000256" key="7">
    <source>
        <dbReference type="ARBA" id="ARBA00023180"/>
    </source>
</evidence>
<comment type="similarity">
    <text evidence="2 8">Belongs to the anoctamin family.</text>
</comment>
<dbReference type="EMBL" id="JAOTOJ010000001">
    <property type="protein sequence ID" value="KAK9410153.1"/>
    <property type="molecule type" value="Genomic_DNA"/>
</dbReference>
<dbReference type="Pfam" id="PF16178">
    <property type="entry name" value="Anoct_dimer"/>
    <property type="match status" value="1"/>
</dbReference>
<feature type="transmembrane region" description="Helical" evidence="8">
    <location>
        <begin position="592"/>
        <end position="619"/>
    </location>
</feature>
<dbReference type="PANTHER" id="PTHR12308">
    <property type="entry name" value="ANOCTAMIN"/>
    <property type="match status" value="1"/>
</dbReference>
<dbReference type="Pfam" id="PF04547">
    <property type="entry name" value="Anoctamin"/>
    <property type="match status" value="1"/>
</dbReference>
<protein>
    <recommendedName>
        <fullName evidence="8">Anoctamin</fullName>
    </recommendedName>
</protein>
<evidence type="ECO:0000259" key="10">
    <source>
        <dbReference type="Pfam" id="PF16178"/>
    </source>
</evidence>
<keyword evidence="12" id="KW-1185">Reference proteome</keyword>
<feature type="transmembrane region" description="Helical" evidence="8">
    <location>
        <begin position="545"/>
        <end position="571"/>
    </location>
</feature>
<evidence type="ECO:0000313" key="11">
    <source>
        <dbReference type="EMBL" id="KAK9410153.1"/>
    </source>
</evidence>
<evidence type="ECO:0000256" key="8">
    <source>
        <dbReference type="RuleBase" id="RU280814"/>
    </source>
</evidence>
<evidence type="ECO:0000256" key="3">
    <source>
        <dbReference type="ARBA" id="ARBA00022475"/>
    </source>
</evidence>
<sequence>MPDEIPLMPLSPFEDYEGLIPFPRKWDFVLVCDDHKMNSVEDRMKKKFLEELHKKGFIIKEIQDQKLFYGVHAPSGIFRKYQWLMNNPDNELGHLLPEQLDYQESAITSTRIRIVNFILQNTEIPHTKEKLRDLIKKKVFETAFPLHERENLGRFLKMNWAQWRDLFCRQPIGEIRTYFGEKIALYYAWLGWYTCVLLIAAVPGCILFIYGFIRFSSGQISKEICEANTTIMCPLCDQNCPFWILSDTCTYAKITHVVDNECTVVFAIFMTIWATVFLEVWKRHRAKIVNHWNMYQWDEEEEELTLELINNPESTSDEYQHSYLRSIIVLVLSLIMICVLIGIAHALVIYRVVVTVIFTQSNSKFLQEKATTGAVLTGAVLHYLSIVIMTKVNKYIAHILCELERPRSFSEREKSYTIKVFTFQFFTYFSSLIYVAFFLGRINGHPGSYVRVAGKWRLEECHPSGCITDLFIQMFVIMTLKQTLSTLMEYLRPCLTYKYHLLCRKPQRINVEQTSQDLCKDEWLWNYQLSEVNVFTLFDEYMEMMIQYSFTTIFVAAFPLAPFLAFVNNLFEIRLDAIKMVKFQKRMVPKKANTIGIWYYILETIGILSVIGNGLVIAITSDFIPMLVYQYTFSPCKQKNNTGIDCLTGYVNHSLSVFNIQHFENTVNLTDPLGNEITHCRYPDYRNSDDYNHSIEFWHIFAARVAFLFVFEHVALCVKLIAAWFVPDDPRSVKNDHLKEKRKKLKRKLRAMDDSTDI</sequence>
<feature type="transmembrane region" description="Helical" evidence="8">
    <location>
        <begin position="370"/>
        <end position="389"/>
    </location>
</feature>
<reference evidence="11 12" key="1">
    <citation type="journal article" date="2024" name="Proc. Natl. Acad. Sci. U.S.A.">
        <title>The genetic regulatory architecture and epigenomic basis for age-related changes in rattlesnake venom.</title>
        <authorList>
            <person name="Hogan M.P."/>
            <person name="Holding M.L."/>
            <person name="Nystrom G.S."/>
            <person name="Colston T.J."/>
            <person name="Bartlett D.A."/>
            <person name="Mason A.J."/>
            <person name="Ellsworth S.A."/>
            <person name="Rautsaw R.M."/>
            <person name="Lawrence K.C."/>
            <person name="Strickland J.L."/>
            <person name="He B."/>
            <person name="Fraser P."/>
            <person name="Margres M.J."/>
            <person name="Gilbert D.M."/>
            <person name="Gibbs H.L."/>
            <person name="Parkinson C.L."/>
            <person name="Rokyta D.R."/>
        </authorList>
    </citation>
    <scope>NUCLEOTIDE SEQUENCE [LARGE SCALE GENOMIC DNA]</scope>
    <source>
        <strain evidence="11">DRR0105</strain>
    </source>
</reference>
<organism evidence="11 12">
    <name type="scientific">Crotalus adamanteus</name>
    <name type="common">Eastern diamondback rattlesnake</name>
    <dbReference type="NCBI Taxonomy" id="8729"/>
    <lineage>
        <taxon>Eukaryota</taxon>
        <taxon>Metazoa</taxon>
        <taxon>Chordata</taxon>
        <taxon>Craniata</taxon>
        <taxon>Vertebrata</taxon>
        <taxon>Euteleostomi</taxon>
        <taxon>Lepidosauria</taxon>
        <taxon>Squamata</taxon>
        <taxon>Bifurcata</taxon>
        <taxon>Unidentata</taxon>
        <taxon>Episquamata</taxon>
        <taxon>Toxicofera</taxon>
        <taxon>Serpentes</taxon>
        <taxon>Colubroidea</taxon>
        <taxon>Viperidae</taxon>
        <taxon>Crotalinae</taxon>
        <taxon>Crotalus</taxon>
    </lineage>
</organism>
<evidence type="ECO:0000259" key="9">
    <source>
        <dbReference type="Pfam" id="PF04547"/>
    </source>
</evidence>
<feature type="domain" description="Anoctamin transmembrane" evidence="9">
    <location>
        <begin position="175"/>
        <end position="738"/>
    </location>
</feature>
<dbReference type="InterPro" id="IPR007632">
    <property type="entry name" value="Anoctamin"/>
</dbReference>
<keyword evidence="4 8" id="KW-0812">Transmembrane</keyword>
<dbReference type="InterPro" id="IPR032394">
    <property type="entry name" value="Anoct_dimer"/>
</dbReference>
<dbReference type="GO" id="GO:0005886">
    <property type="term" value="C:plasma membrane"/>
    <property type="evidence" value="ECO:0007669"/>
    <property type="project" value="UniProtKB-SubCell"/>
</dbReference>
<keyword evidence="5 8" id="KW-1133">Transmembrane helix</keyword>
<accession>A0AAW1C704</accession>
<dbReference type="GO" id="GO:0046983">
    <property type="term" value="F:protein dimerization activity"/>
    <property type="evidence" value="ECO:0007669"/>
    <property type="project" value="InterPro"/>
</dbReference>
<keyword evidence="3" id="KW-1003">Cell membrane</keyword>
<comment type="caution">
    <text evidence="8">Lacks conserved residue(s) required for the propagation of feature annotation.</text>
</comment>
<dbReference type="InterPro" id="IPR049452">
    <property type="entry name" value="Anoctamin_TM"/>
</dbReference>
<keyword evidence="6 8" id="KW-0472">Membrane</keyword>
<gene>
    <name evidence="11" type="ORF">NXF25_001328</name>
</gene>
<dbReference type="AlphaFoldDB" id="A0AAW1C704"/>
<dbReference type="GO" id="GO:0005254">
    <property type="term" value="F:chloride channel activity"/>
    <property type="evidence" value="ECO:0007669"/>
    <property type="project" value="TreeGrafter"/>
</dbReference>
<comment type="caution">
    <text evidence="11">The sequence shown here is derived from an EMBL/GenBank/DDBJ whole genome shotgun (WGS) entry which is preliminary data.</text>
</comment>
<feature type="transmembrane region" description="Helical" evidence="8">
    <location>
        <begin position="416"/>
        <end position="439"/>
    </location>
</feature>
<evidence type="ECO:0000256" key="2">
    <source>
        <dbReference type="ARBA" id="ARBA00009671"/>
    </source>
</evidence>
<evidence type="ECO:0000256" key="4">
    <source>
        <dbReference type="ARBA" id="ARBA00022692"/>
    </source>
</evidence>
<feature type="transmembrane region" description="Helical" evidence="8">
    <location>
        <begin position="186"/>
        <end position="213"/>
    </location>
</feature>
<dbReference type="Proteomes" id="UP001474421">
    <property type="component" value="Unassembled WGS sequence"/>
</dbReference>
<name>A0AAW1C704_CROAD</name>
<evidence type="ECO:0000256" key="5">
    <source>
        <dbReference type="ARBA" id="ARBA00022989"/>
    </source>
</evidence>
<evidence type="ECO:0000256" key="1">
    <source>
        <dbReference type="ARBA" id="ARBA00004651"/>
    </source>
</evidence>
<proteinExistence type="inferred from homology"/>
<dbReference type="PANTHER" id="PTHR12308:SF37">
    <property type="entry name" value="ANOCTAMIN-9"/>
    <property type="match status" value="1"/>
</dbReference>
<evidence type="ECO:0000313" key="12">
    <source>
        <dbReference type="Proteomes" id="UP001474421"/>
    </source>
</evidence>
<evidence type="ECO:0000256" key="6">
    <source>
        <dbReference type="ARBA" id="ARBA00023136"/>
    </source>
</evidence>
<feature type="transmembrane region" description="Helical" evidence="8">
    <location>
        <begin position="327"/>
        <end position="350"/>
    </location>
</feature>
<keyword evidence="7" id="KW-0325">Glycoprotein</keyword>
<comment type="subcellular location">
    <subcellularLocation>
        <location evidence="1">Cell membrane</location>
        <topology evidence="1">Multi-pass membrane protein</topology>
    </subcellularLocation>
    <subcellularLocation>
        <location evidence="8">Membrane</location>
        <topology evidence="8">Multi-pass membrane protein</topology>
    </subcellularLocation>
</comment>